<keyword evidence="2 5" id="KW-0812">Transmembrane</keyword>
<feature type="transmembrane region" description="Helical" evidence="5">
    <location>
        <begin position="402"/>
        <end position="420"/>
    </location>
</feature>
<dbReference type="EMBL" id="NPBJ01000021">
    <property type="protein sequence ID" value="PAD99652.1"/>
    <property type="molecule type" value="Genomic_DNA"/>
</dbReference>
<name>A0ABX4GXP8_9BACI</name>
<keyword evidence="3 5" id="KW-1133">Transmembrane helix</keyword>
<evidence type="ECO:0000313" key="8">
    <source>
        <dbReference type="Proteomes" id="UP000216852"/>
    </source>
</evidence>
<dbReference type="Pfam" id="PF04932">
    <property type="entry name" value="Wzy_C"/>
    <property type="match status" value="1"/>
</dbReference>
<keyword evidence="4 5" id="KW-0472">Membrane</keyword>
<comment type="caution">
    <text evidence="7">The sequence shown here is derived from an EMBL/GenBank/DDBJ whole genome shotgun (WGS) entry which is preliminary data.</text>
</comment>
<feature type="transmembrane region" description="Helical" evidence="5">
    <location>
        <begin position="139"/>
        <end position="158"/>
    </location>
</feature>
<dbReference type="PANTHER" id="PTHR37422">
    <property type="entry name" value="TEICHURONIC ACID BIOSYNTHESIS PROTEIN TUAE"/>
    <property type="match status" value="1"/>
</dbReference>
<sequence>MDIILLIFFLFCYFFTIKLISKTDQQNKLICSVLPIIFFNFYLGIGHTTIVNGEKIGVGVNVITISLIVLVIFMVNGNSLKLDYGIVFFLSMFFVLILDLLYRAVDLPSYYSILFTYITLFTLYLIFKSTQNLKIGKFLYLFNFISIFNSLLSLAQLVTKKKLLIGGFNDSILYTEGAIDSLRVTGIAGTNNAAGNFSALLVCITLFNFLKYKDKTSLIALIFNLLFSALTLTRIGYLGILIEFIVFLAFYWSKKRKDVLRRIIIYCFSVPIIGLVLLVSADYLINKLVTQRGDTQSSRFIQYERVFDYAMPNNWFTGIGTGQYQAYLKNNFFISDINIHSQYINTLAENGLIIFVLYVIFNFWLLIKIWRKQNDKLIRIFSLAFFIANLICSNFNPNQYYFVNNVLYYFVMFSLLFGQVSKEKESRNHNEISLHNFSS</sequence>
<feature type="transmembrane region" description="Helical" evidence="5">
    <location>
        <begin position="351"/>
        <end position="370"/>
    </location>
</feature>
<dbReference type="Proteomes" id="UP000216852">
    <property type="component" value="Unassembled WGS sequence"/>
</dbReference>
<evidence type="ECO:0000313" key="7">
    <source>
        <dbReference type="EMBL" id="PAD99652.1"/>
    </source>
</evidence>
<feature type="transmembrane region" description="Helical" evidence="5">
    <location>
        <begin position="82"/>
        <end position="102"/>
    </location>
</feature>
<organism evidence="7 8">
    <name type="scientific">Terribacillus saccharophilus</name>
    <dbReference type="NCBI Taxonomy" id="361277"/>
    <lineage>
        <taxon>Bacteria</taxon>
        <taxon>Bacillati</taxon>
        <taxon>Bacillota</taxon>
        <taxon>Bacilli</taxon>
        <taxon>Bacillales</taxon>
        <taxon>Bacillaceae</taxon>
        <taxon>Terribacillus</taxon>
    </lineage>
</organism>
<comment type="subcellular location">
    <subcellularLocation>
        <location evidence="1">Membrane</location>
        <topology evidence="1">Multi-pass membrane protein</topology>
    </subcellularLocation>
</comment>
<evidence type="ECO:0000256" key="3">
    <source>
        <dbReference type="ARBA" id="ARBA00022989"/>
    </source>
</evidence>
<evidence type="ECO:0000256" key="1">
    <source>
        <dbReference type="ARBA" id="ARBA00004141"/>
    </source>
</evidence>
<proteinExistence type="predicted"/>
<feature type="transmembrane region" description="Helical" evidence="5">
    <location>
        <begin position="108"/>
        <end position="127"/>
    </location>
</feature>
<dbReference type="InterPro" id="IPR051533">
    <property type="entry name" value="WaaL-like"/>
</dbReference>
<accession>A0ABX4GXP8</accession>
<feature type="transmembrane region" description="Helical" evidence="5">
    <location>
        <begin position="263"/>
        <end position="285"/>
    </location>
</feature>
<feature type="transmembrane region" description="Helical" evidence="5">
    <location>
        <begin position="33"/>
        <end position="50"/>
    </location>
</feature>
<dbReference type="PANTHER" id="PTHR37422:SF13">
    <property type="entry name" value="LIPOPOLYSACCHARIDE BIOSYNTHESIS PROTEIN PA4999-RELATED"/>
    <property type="match status" value="1"/>
</dbReference>
<feature type="transmembrane region" description="Helical" evidence="5">
    <location>
        <begin position="6"/>
        <end position="21"/>
    </location>
</feature>
<dbReference type="InterPro" id="IPR007016">
    <property type="entry name" value="O-antigen_ligase-rel_domated"/>
</dbReference>
<evidence type="ECO:0000259" key="6">
    <source>
        <dbReference type="Pfam" id="PF04932"/>
    </source>
</evidence>
<feature type="transmembrane region" description="Helical" evidence="5">
    <location>
        <begin position="218"/>
        <end position="251"/>
    </location>
</feature>
<feature type="transmembrane region" description="Helical" evidence="5">
    <location>
        <begin position="377"/>
        <end position="396"/>
    </location>
</feature>
<gene>
    <name evidence="7" type="ORF">CHH48_10385</name>
</gene>
<evidence type="ECO:0000256" key="4">
    <source>
        <dbReference type="ARBA" id="ARBA00023136"/>
    </source>
</evidence>
<protein>
    <recommendedName>
        <fullName evidence="6">O-antigen ligase-related domain-containing protein</fullName>
    </recommendedName>
</protein>
<evidence type="ECO:0000256" key="2">
    <source>
        <dbReference type="ARBA" id="ARBA00022692"/>
    </source>
</evidence>
<dbReference type="RefSeq" id="WP_095219414.1">
    <property type="nucleotide sequence ID" value="NZ_NPBJ01000021.1"/>
</dbReference>
<feature type="domain" description="O-antigen ligase-related" evidence="6">
    <location>
        <begin position="220"/>
        <end position="359"/>
    </location>
</feature>
<feature type="transmembrane region" description="Helical" evidence="5">
    <location>
        <begin position="56"/>
        <end position="75"/>
    </location>
</feature>
<evidence type="ECO:0000256" key="5">
    <source>
        <dbReference type="SAM" id="Phobius"/>
    </source>
</evidence>
<keyword evidence="8" id="KW-1185">Reference proteome</keyword>
<reference evidence="7 8" key="1">
    <citation type="submission" date="2017-07" db="EMBL/GenBank/DDBJ databases">
        <title>Isolation and whole genome analysis of endospore-forming bacteria from heroin.</title>
        <authorList>
            <person name="Kalinowski J."/>
            <person name="Ahrens B."/>
            <person name="Al-Dilaimi A."/>
            <person name="Winkler A."/>
            <person name="Wibberg D."/>
            <person name="Schleenbecker U."/>
            <person name="Ruckert C."/>
            <person name="Wolfel R."/>
            <person name="Grass G."/>
        </authorList>
    </citation>
    <scope>NUCLEOTIDE SEQUENCE [LARGE SCALE GENOMIC DNA]</scope>
    <source>
        <strain evidence="7 8">7517-1</strain>
    </source>
</reference>